<dbReference type="EMBL" id="CALNXJ010000006">
    <property type="protein sequence ID" value="CAH3040988.1"/>
    <property type="molecule type" value="Genomic_DNA"/>
</dbReference>
<sequence length="117" mass="13006">MSLSQQHNSQNNDQLFPAADKIRVTILASEWGSSKGGLSTLNRELAIQLAKFPEVQISFFVPQCSEEDKRVALSHNIKIVQATRRPGYDELEWLSFPPAQLLIDVIVGHGVKLGHQA</sequence>
<dbReference type="AlphaFoldDB" id="A0AAU9VWB6"/>
<organism evidence="1 2">
    <name type="scientific">Pocillopora meandrina</name>
    <dbReference type="NCBI Taxonomy" id="46732"/>
    <lineage>
        <taxon>Eukaryota</taxon>
        <taxon>Metazoa</taxon>
        <taxon>Cnidaria</taxon>
        <taxon>Anthozoa</taxon>
        <taxon>Hexacorallia</taxon>
        <taxon>Scleractinia</taxon>
        <taxon>Astrocoeniina</taxon>
        <taxon>Pocilloporidae</taxon>
        <taxon>Pocillopora</taxon>
    </lineage>
</organism>
<gene>
    <name evidence="1" type="ORF">PMEA_00029252</name>
</gene>
<accession>A0AAU9VWB6</accession>
<evidence type="ECO:0000313" key="1">
    <source>
        <dbReference type="EMBL" id="CAH3040988.1"/>
    </source>
</evidence>
<name>A0AAU9VWB6_9CNID</name>
<dbReference type="Proteomes" id="UP001159428">
    <property type="component" value="Unassembled WGS sequence"/>
</dbReference>
<proteinExistence type="predicted"/>
<protein>
    <submittedName>
        <fullName evidence="1">Uncharacterized protein</fullName>
    </submittedName>
</protein>
<evidence type="ECO:0000313" key="2">
    <source>
        <dbReference type="Proteomes" id="UP001159428"/>
    </source>
</evidence>
<comment type="caution">
    <text evidence="1">The sequence shown here is derived from an EMBL/GenBank/DDBJ whole genome shotgun (WGS) entry which is preliminary data.</text>
</comment>
<reference evidence="1 2" key="1">
    <citation type="submission" date="2022-05" db="EMBL/GenBank/DDBJ databases">
        <authorList>
            <consortium name="Genoscope - CEA"/>
            <person name="William W."/>
        </authorList>
    </citation>
    <scope>NUCLEOTIDE SEQUENCE [LARGE SCALE GENOMIC DNA]</scope>
</reference>
<dbReference type="Pfam" id="PF20706">
    <property type="entry name" value="GT4-conflict"/>
    <property type="match status" value="1"/>
</dbReference>
<keyword evidence="2" id="KW-1185">Reference proteome</keyword>